<name>A0ABS7EY34_9PROT</name>
<gene>
    <name evidence="9" type="ORF">K1J50_02045</name>
</gene>
<dbReference type="InterPro" id="IPR007863">
    <property type="entry name" value="Peptidase_M16_C"/>
</dbReference>
<feature type="region of interest" description="Disordered" evidence="5">
    <location>
        <begin position="256"/>
        <end position="277"/>
    </location>
</feature>
<evidence type="ECO:0000256" key="5">
    <source>
        <dbReference type="SAM" id="MobiDB-lite"/>
    </source>
</evidence>
<dbReference type="InterPro" id="IPR001431">
    <property type="entry name" value="Pept_M16_Zn_BS"/>
</dbReference>
<dbReference type="PROSITE" id="PS51318">
    <property type="entry name" value="TAT"/>
    <property type="match status" value="1"/>
</dbReference>
<comment type="similarity">
    <text evidence="2 4">Belongs to the peptidase M16 family.</text>
</comment>
<dbReference type="InterPro" id="IPR006311">
    <property type="entry name" value="TAT_signal"/>
</dbReference>
<sequence>MPRVTRRTALATAAAAALATPSLVPAADPSAGPPVPPTDRPLFGAQLWRLPNGLTVVLVESRRAPVVAQYLFYAVGGGEDPPGRSGVAHFLEHMMFKGSRNVPSGAFSQAVAREGGHDNAFTSRDVTAYFQHVEASRLPLIMEMEADRVAGATLGAEEFEAERNVILEERRLRTDSNPRARFREAFEAALWGPQHWHGRPIIGWAEEIRAITLDDLRGFYARWYAPENAVLVVAGDVREAEFRRLVETHYGAIPARAAPRRDRAPAPPAAHEPRLVRRDPGVREAAYARAWMAPTLTAGETRHAYALEVLAHLLGGGQGSRLHRALVETGLAVGAGAGYDSDALGAGSFSVFATPRREVAPDRLERAADDVVKRLLDEGPGEAEVARAIRQLTAGALLALDSLGAAPRMIGGTLAIGLPLEAVEHWPARLRAVTRAQVAEAARAVLASAPDTTGWLLPADAPAGSVRG</sequence>
<dbReference type="PANTHER" id="PTHR11851">
    <property type="entry name" value="METALLOPROTEASE"/>
    <property type="match status" value="1"/>
</dbReference>
<dbReference type="EMBL" id="JAHZUY010000003">
    <property type="protein sequence ID" value="MBW8268261.1"/>
    <property type="molecule type" value="Genomic_DNA"/>
</dbReference>
<dbReference type="Pfam" id="PF05193">
    <property type="entry name" value="Peptidase_M16_C"/>
    <property type="match status" value="1"/>
</dbReference>
<reference evidence="9 10" key="1">
    <citation type="submission" date="2021-08" db="EMBL/GenBank/DDBJ databases">
        <title>Caldovatus sediminis gen. nov., sp. nov., a moderately thermophilic bacterium isolated from a hot spring.</title>
        <authorList>
            <person name="Hu C.-J."/>
            <person name="Li W.-J."/>
            <person name="Xian W.-D."/>
        </authorList>
    </citation>
    <scope>NUCLEOTIDE SEQUENCE [LARGE SCALE GENOMIC DNA]</scope>
    <source>
        <strain evidence="9 10">SYSU G05006</strain>
    </source>
</reference>
<feature type="chain" id="PRO_5046151763" evidence="6">
    <location>
        <begin position="27"/>
        <end position="468"/>
    </location>
</feature>
<evidence type="ECO:0000313" key="9">
    <source>
        <dbReference type="EMBL" id="MBW8268261.1"/>
    </source>
</evidence>
<evidence type="ECO:0000259" key="8">
    <source>
        <dbReference type="Pfam" id="PF05193"/>
    </source>
</evidence>
<dbReference type="Proteomes" id="UP001519924">
    <property type="component" value="Unassembled WGS sequence"/>
</dbReference>
<feature type="domain" description="Peptidase M16 C-terminal" evidence="8">
    <location>
        <begin position="211"/>
        <end position="392"/>
    </location>
</feature>
<dbReference type="PROSITE" id="PS00143">
    <property type="entry name" value="INSULINASE"/>
    <property type="match status" value="1"/>
</dbReference>
<keyword evidence="6" id="KW-0732">Signal</keyword>
<dbReference type="RefSeq" id="WP_220115769.1">
    <property type="nucleotide sequence ID" value="NZ_JAHZUY010000003.1"/>
</dbReference>
<evidence type="ECO:0000256" key="1">
    <source>
        <dbReference type="ARBA" id="ARBA00001947"/>
    </source>
</evidence>
<evidence type="ECO:0000259" key="7">
    <source>
        <dbReference type="Pfam" id="PF00675"/>
    </source>
</evidence>
<evidence type="ECO:0000256" key="2">
    <source>
        <dbReference type="ARBA" id="ARBA00007261"/>
    </source>
</evidence>
<dbReference type="PANTHER" id="PTHR11851:SF49">
    <property type="entry name" value="MITOCHONDRIAL-PROCESSING PEPTIDASE SUBUNIT ALPHA"/>
    <property type="match status" value="1"/>
</dbReference>
<comment type="caution">
    <text evidence="9">The sequence shown here is derived from an EMBL/GenBank/DDBJ whole genome shotgun (WGS) entry which is preliminary data.</text>
</comment>
<protein>
    <submittedName>
        <fullName evidence="9">Insulinase family protein</fullName>
    </submittedName>
</protein>
<dbReference type="InterPro" id="IPR011249">
    <property type="entry name" value="Metalloenz_LuxS/M16"/>
</dbReference>
<feature type="domain" description="Peptidase M16 N-terminal" evidence="7">
    <location>
        <begin position="56"/>
        <end position="191"/>
    </location>
</feature>
<evidence type="ECO:0000256" key="6">
    <source>
        <dbReference type="SAM" id="SignalP"/>
    </source>
</evidence>
<dbReference type="Gene3D" id="3.30.830.10">
    <property type="entry name" value="Metalloenzyme, LuxS/M16 peptidase-like"/>
    <property type="match status" value="2"/>
</dbReference>
<keyword evidence="3" id="KW-0645">Protease</keyword>
<dbReference type="Pfam" id="PF00675">
    <property type="entry name" value="Peptidase_M16"/>
    <property type="match status" value="1"/>
</dbReference>
<comment type="cofactor">
    <cofactor evidence="1">
        <name>Zn(2+)</name>
        <dbReference type="ChEBI" id="CHEBI:29105"/>
    </cofactor>
</comment>
<dbReference type="InterPro" id="IPR050361">
    <property type="entry name" value="MPP/UQCRC_Complex"/>
</dbReference>
<keyword evidence="10" id="KW-1185">Reference proteome</keyword>
<feature type="signal peptide" evidence="6">
    <location>
        <begin position="1"/>
        <end position="26"/>
    </location>
</feature>
<organism evidence="9 10">
    <name type="scientific">Caldovatus aquaticus</name>
    <dbReference type="NCBI Taxonomy" id="2865671"/>
    <lineage>
        <taxon>Bacteria</taxon>
        <taxon>Pseudomonadati</taxon>
        <taxon>Pseudomonadota</taxon>
        <taxon>Alphaproteobacteria</taxon>
        <taxon>Acetobacterales</taxon>
        <taxon>Roseomonadaceae</taxon>
        <taxon>Caldovatus</taxon>
    </lineage>
</organism>
<proteinExistence type="inferred from homology"/>
<dbReference type="InterPro" id="IPR011765">
    <property type="entry name" value="Pept_M16_N"/>
</dbReference>
<keyword evidence="3" id="KW-0378">Hydrolase</keyword>
<evidence type="ECO:0000313" key="10">
    <source>
        <dbReference type="Proteomes" id="UP001519924"/>
    </source>
</evidence>
<accession>A0ABS7EY34</accession>
<dbReference type="SUPFAM" id="SSF63411">
    <property type="entry name" value="LuxS/MPP-like metallohydrolase"/>
    <property type="match status" value="2"/>
</dbReference>
<evidence type="ECO:0000256" key="3">
    <source>
        <dbReference type="ARBA" id="ARBA00023049"/>
    </source>
</evidence>
<keyword evidence="3" id="KW-0482">Metalloprotease</keyword>
<evidence type="ECO:0000256" key="4">
    <source>
        <dbReference type="RuleBase" id="RU004447"/>
    </source>
</evidence>